<keyword evidence="1" id="KW-0732">Signal</keyword>
<dbReference type="RefSeq" id="WP_161313625.1">
    <property type="nucleotide sequence ID" value="NZ_WTUW01000001.1"/>
</dbReference>
<gene>
    <name evidence="3" type="ORF">GQE98_00650</name>
</gene>
<feature type="signal peptide" evidence="1">
    <location>
        <begin position="1"/>
        <end position="29"/>
    </location>
</feature>
<dbReference type="PANTHER" id="PTHR33546">
    <property type="entry name" value="LARGE, MULTIFUNCTIONAL SECRETED PROTEIN-RELATED"/>
    <property type="match status" value="1"/>
</dbReference>
<proteinExistence type="predicted"/>
<dbReference type="EMBL" id="WTUW01000001">
    <property type="protein sequence ID" value="MZR29133.1"/>
    <property type="molecule type" value="Genomic_DNA"/>
</dbReference>
<evidence type="ECO:0000313" key="3">
    <source>
        <dbReference type="EMBL" id="MZR29133.1"/>
    </source>
</evidence>
<dbReference type="InterPro" id="IPR054539">
    <property type="entry name" value="Beta-prop_PDH"/>
</dbReference>
<organism evidence="3 4">
    <name type="scientific">Sneathiella litorea</name>
    <dbReference type="NCBI Taxonomy" id="2606216"/>
    <lineage>
        <taxon>Bacteria</taxon>
        <taxon>Pseudomonadati</taxon>
        <taxon>Pseudomonadota</taxon>
        <taxon>Alphaproteobacteria</taxon>
        <taxon>Sneathiellales</taxon>
        <taxon>Sneathiellaceae</taxon>
        <taxon>Sneathiella</taxon>
    </lineage>
</organism>
<feature type="domain" description="Pyrroloquinoline quinone-dependent pyranose dehydrogenase beta-propeller" evidence="2">
    <location>
        <begin position="303"/>
        <end position="412"/>
    </location>
</feature>
<comment type="caution">
    <text evidence="3">The sequence shown here is derived from an EMBL/GenBank/DDBJ whole genome shotgun (WGS) entry which is preliminary data.</text>
</comment>
<dbReference type="Proteomes" id="UP000476030">
    <property type="component" value="Unassembled WGS sequence"/>
</dbReference>
<feature type="domain" description="Pyrroloquinoline quinone-dependent pyranose dehydrogenase beta-propeller" evidence="2">
    <location>
        <begin position="72"/>
        <end position="257"/>
    </location>
</feature>
<evidence type="ECO:0000259" key="2">
    <source>
        <dbReference type="Pfam" id="PF22807"/>
    </source>
</evidence>
<keyword evidence="4" id="KW-1185">Reference proteome</keyword>
<reference evidence="3 4" key="1">
    <citation type="submission" date="2019-12" db="EMBL/GenBank/DDBJ databases">
        <title>Snethiella sp. nov. sp. isolated from sea sand.</title>
        <authorList>
            <person name="Kim J."/>
            <person name="Jeong S.E."/>
            <person name="Jung H.S."/>
            <person name="Jeon C.O."/>
        </authorList>
    </citation>
    <scope>NUCLEOTIDE SEQUENCE [LARGE SCALE GENOMIC DNA]</scope>
    <source>
        <strain evidence="3 4">DP05</strain>
    </source>
</reference>
<name>A0A6L8W3J2_9PROT</name>
<sequence>MKRKMVVLKYPMALIILLAAIIPTSLVHAQESDEVGAMITIRAEDLPKPYETPVEALSPRQVSTNKKGELNLPPGFKVNPFRRGLTHARWLYALDNGDVLLAEPKGGKITILRDVDGDGKAELAKTLVDDLETPHGMAIIGDWLYIGEETQVRRVPFKVGNLDVSGQLEDVTEPGSLGDGHGHWTRILLYDEKDNALYISVGSASNVGIEPLPRASIQKLNLENKRMETVATGLRNPVGMDFNPVTGALYTVVNERDGYGDGLVPDYLTEVKQGGFYGWPYAYSGKIPDPDYADKAPEMVEKSILPDVLFQSHSAPLGLTFYRADQFPDDYKNDAFVAFQGSWNASNPTGYKIVRVPFENGYPTGSYQNFATGFRIEANDPGAAKVWGRPVGLAVAADGSLLIADAVSQTVWRISYAP</sequence>
<accession>A0A6L8W3J2</accession>
<dbReference type="PANTHER" id="PTHR33546:SF1">
    <property type="entry name" value="LARGE, MULTIFUNCTIONAL SECRETED PROTEIN"/>
    <property type="match status" value="1"/>
</dbReference>
<dbReference type="InterPro" id="IPR011042">
    <property type="entry name" value="6-blade_b-propeller_TolB-like"/>
</dbReference>
<feature type="chain" id="PRO_5026912534" evidence="1">
    <location>
        <begin position="30"/>
        <end position="418"/>
    </location>
</feature>
<dbReference type="Gene3D" id="2.120.10.30">
    <property type="entry name" value="TolB, C-terminal domain"/>
    <property type="match status" value="1"/>
</dbReference>
<dbReference type="AlphaFoldDB" id="A0A6L8W3J2"/>
<evidence type="ECO:0000313" key="4">
    <source>
        <dbReference type="Proteomes" id="UP000476030"/>
    </source>
</evidence>
<dbReference type="SUPFAM" id="SSF50952">
    <property type="entry name" value="Soluble quinoprotein glucose dehydrogenase"/>
    <property type="match status" value="1"/>
</dbReference>
<dbReference type="InterPro" id="IPR011041">
    <property type="entry name" value="Quinoprot_gluc/sorb_DH_b-prop"/>
</dbReference>
<dbReference type="Pfam" id="PF22807">
    <property type="entry name" value="TrAA12"/>
    <property type="match status" value="2"/>
</dbReference>
<evidence type="ECO:0000256" key="1">
    <source>
        <dbReference type="SAM" id="SignalP"/>
    </source>
</evidence>
<protein>
    <submittedName>
        <fullName evidence="3">Sorbosone dehydrogenase</fullName>
    </submittedName>
</protein>